<dbReference type="STRING" id="1054147.F4PIB7"/>
<keyword evidence="9" id="KW-0175">Coiled coil</keyword>
<evidence type="ECO:0000313" key="15">
    <source>
        <dbReference type="Proteomes" id="UP000007797"/>
    </source>
</evidence>
<dbReference type="SUPFAM" id="SSF49599">
    <property type="entry name" value="TRAF domain-like"/>
    <property type="match status" value="3"/>
</dbReference>
<evidence type="ECO:0000256" key="1">
    <source>
        <dbReference type="ARBA" id="ARBA00003051"/>
    </source>
</evidence>
<evidence type="ECO:0000256" key="7">
    <source>
        <dbReference type="ARBA" id="ARBA00022833"/>
    </source>
</evidence>
<keyword evidence="6 8" id="KW-0863">Zinc-finger</keyword>
<dbReference type="Pfam" id="PF02176">
    <property type="entry name" value="zf-TRAF"/>
    <property type="match status" value="1"/>
</dbReference>
<dbReference type="EMBL" id="GL883006">
    <property type="protein sequence ID" value="EGG24551.1"/>
    <property type="molecule type" value="Genomic_DNA"/>
</dbReference>
<reference evidence="15" key="1">
    <citation type="journal article" date="2011" name="Genome Res.">
        <title>Phylogeny-wide analysis of social amoeba genomes highlights ancient origins for complex intercellular communication.</title>
        <authorList>
            <person name="Heidel A.J."/>
            <person name="Lawal H.M."/>
            <person name="Felder M."/>
            <person name="Schilde C."/>
            <person name="Helps N.R."/>
            <person name="Tunggal B."/>
            <person name="Rivero F."/>
            <person name="John U."/>
            <person name="Schleicher M."/>
            <person name="Eichinger L."/>
            <person name="Platzer M."/>
            <person name="Noegel A.A."/>
            <person name="Schaap P."/>
            <person name="Gloeckner G."/>
        </authorList>
    </citation>
    <scope>NUCLEOTIDE SEQUENCE [LARGE SCALE GENOMIC DNA]</scope>
    <source>
        <strain evidence="15">SH3</strain>
    </source>
</reference>
<feature type="zinc finger region" description="TRAF-type" evidence="8">
    <location>
        <begin position="126"/>
        <end position="180"/>
    </location>
</feature>
<accession>F4PIB7</accession>
<protein>
    <recommendedName>
        <fullName evidence="16">TRAF-type zinc finger-containing protein</fullName>
    </recommendedName>
</protein>
<feature type="compositionally biased region" description="Basic residues" evidence="10">
    <location>
        <begin position="456"/>
        <end position="465"/>
    </location>
</feature>
<feature type="zinc finger region" description="TRAF-type" evidence="8">
    <location>
        <begin position="182"/>
        <end position="229"/>
    </location>
</feature>
<dbReference type="GeneID" id="14877383"/>
<evidence type="ECO:0000256" key="5">
    <source>
        <dbReference type="ARBA" id="ARBA00022737"/>
    </source>
</evidence>
<feature type="transmembrane region" description="Helical" evidence="11">
    <location>
        <begin position="421"/>
        <end position="444"/>
    </location>
</feature>
<dbReference type="GO" id="GO:0005737">
    <property type="term" value="C:cytoplasm"/>
    <property type="evidence" value="ECO:0007669"/>
    <property type="project" value="UniProtKB-SubCell"/>
</dbReference>
<evidence type="ECO:0000256" key="4">
    <source>
        <dbReference type="ARBA" id="ARBA00022723"/>
    </source>
</evidence>
<feature type="region of interest" description="Disordered" evidence="10">
    <location>
        <begin position="451"/>
        <end position="471"/>
    </location>
</feature>
<evidence type="ECO:0000256" key="8">
    <source>
        <dbReference type="PROSITE-ProRule" id="PRU00207"/>
    </source>
</evidence>
<evidence type="ECO:0000256" key="6">
    <source>
        <dbReference type="ARBA" id="ARBA00022771"/>
    </source>
</evidence>
<keyword evidence="11" id="KW-0472">Membrane</keyword>
<evidence type="ECO:0000259" key="13">
    <source>
        <dbReference type="PROSITE" id="PS50145"/>
    </source>
</evidence>
<evidence type="ECO:0000256" key="2">
    <source>
        <dbReference type="ARBA" id="ARBA00004496"/>
    </source>
</evidence>
<dbReference type="InterPro" id="IPR013083">
    <property type="entry name" value="Znf_RING/FYVE/PHD"/>
</dbReference>
<dbReference type="RefSeq" id="XP_004362402.1">
    <property type="nucleotide sequence ID" value="XM_004362345.1"/>
</dbReference>
<evidence type="ECO:0000259" key="12">
    <source>
        <dbReference type="PROSITE" id="PS50144"/>
    </source>
</evidence>
<sequence>MPKLFGTLSSSSSSSKELSIESRVVCRDDYYKIECSICLSILENPRQCSSDCISFIVAKDNAECPLCRTSLQGLSRNLLAESMLRDLKIYCINHFRFNKGNMEWEHCQDSEMACQEHTTVEKSQEHLQQCQFTLRKCPLQENGCDVELLGVPMQNHIKEECKYRIVPCTYCQSTMKASELDTHMSETCLEYILECPDKCGSTFKRNESDGHQRVCPNFIIPCILGNQICNFMGKRKDMNQHVMESLSIHMQSLAISNQNVIKENERMRQEINLLNKKIDNLEDYCDNLQDKSYFTYEWIIKDFNHNNSVVDTTSFESKEFMLGPFKWRLQIKQNNRYDYGLLIYILDEIDANMEINLDCWFQIVVVDGGCKPINLYSGKDAKFNTNNRFFGFKNSISKMDIKKKESVSIQQQYLKDMNKTILLVLVSVLLILTISHSTTVVFAIENDKQYRPPKNQTHHHPGHGHTKGDSAFSKCERVTEHGIIGCPAFQMPSGCTEIRLPHLPYPRCCPRPNCGNGQNNGGWRHNQTQKPK</sequence>
<evidence type="ECO:0000256" key="10">
    <source>
        <dbReference type="SAM" id="MobiDB-lite"/>
    </source>
</evidence>
<dbReference type="Gene3D" id="3.30.40.10">
    <property type="entry name" value="Zinc/RING finger domain, C3HC4 (zinc finger)"/>
    <property type="match status" value="3"/>
</dbReference>
<evidence type="ECO:0000256" key="3">
    <source>
        <dbReference type="ARBA" id="ARBA00022490"/>
    </source>
</evidence>
<dbReference type="PROSITE" id="PS50145">
    <property type="entry name" value="ZF_TRAF"/>
    <property type="match status" value="2"/>
</dbReference>
<proteinExistence type="predicted"/>
<keyword evidence="3" id="KW-0963">Cytoplasm</keyword>
<dbReference type="OrthoDB" id="1737200at2759"/>
<comment type="subcellular location">
    <subcellularLocation>
        <location evidence="2">Cytoplasm</location>
    </subcellularLocation>
</comment>
<gene>
    <name evidence="14" type="ORF">DFA_02794</name>
</gene>
<keyword evidence="7 8" id="KW-0862">Zinc</keyword>
<dbReference type="InterPro" id="IPR002083">
    <property type="entry name" value="MATH/TRAF_dom"/>
</dbReference>
<comment type="function">
    <text evidence="1">Probable adapter protein and signal transducer that links members of the tumor necrosis factor receptor family to different signaling pathways by association with the receptor cytoplasmic domain and kinases.</text>
</comment>
<dbReference type="PANTHER" id="PTHR10131">
    <property type="entry name" value="TNF RECEPTOR ASSOCIATED FACTOR"/>
    <property type="match status" value="1"/>
</dbReference>
<dbReference type="GO" id="GO:0008270">
    <property type="term" value="F:zinc ion binding"/>
    <property type="evidence" value="ECO:0007669"/>
    <property type="project" value="UniProtKB-KW"/>
</dbReference>
<dbReference type="InterPro" id="IPR008974">
    <property type="entry name" value="TRAF-like"/>
</dbReference>
<dbReference type="Proteomes" id="UP000007797">
    <property type="component" value="Unassembled WGS sequence"/>
</dbReference>
<dbReference type="KEGG" id="dfa:DFA_02794"/>
<feature type="coiled-coil region" evidence="9">
    <location>
        <begin position="250"/>
        <end position="291"/>
    </location>
</feature>
<evidence type="ECO:0000256" key="9">
    <source>
        <dbReference type="SAM" id="Coils"/>
    </source>
</evidence>
<evidence type="ECO:0000256" key="11">
    <source>
        <dbReference type="SAM" id="Phobius"/>
    </source>
</evidence>
<feature type="domain" description="TRAF-type" evidence="13">
    <location>
        <begin position="182"/>
        <end position="229"/>
    </location>
</feature>
<keyword evidence="4 8" id="KW-0479">Metal-binding</keyword>
<dbReference type="PANTHER" id="PTHR10131:SF94">
    <property type="entry name" value="TNF RECEPTOR-ASSOCIATED FACTOR 4"/>
    <property type="match status" value="1"/>
</dbReference>
<keyword evidence="5" id="KW-0677">Repeat</keyword>
<dbReference type="AlphaFoldDB" id="F4PIB7"/>
<feature type="domain" description="TRAF-type" evidence="13">
    <location>
        <begin position="126"/>
        <end position="180"/>
    </location>
</feature>
<dbReference type="SUPFAM" id="SSF57850">
    <property type="entry name" value="RING/U-box"/>
    <property type="match status" value="1"/>
</dbReference>
<keyword evidence="11" id="KW-1133">Transmembrane helix</keyword>
<dbReference type="InterPro" id="IPR001293">
    <property type="entry name" value="Znf_TRAF"/>
</dbReference>
<evidence type="ECO:0000313" key="14">
    <source>
        <dbReference type="EMBL" id="EGG24551.1"/>
    </source>
</evidence>
<organism evidence="14 15">
    <name type="scientific">Cavenderia fasciculata</name>
    <name type="common">Slime mold</name>
    <name type="synonym">Dictyostelium fasciculatum</name>
    <dbReference type="NCBI Taxonomy" id="261658"/>
    <lineage>
        <taxon>Eukaryota</taxon>
        <taxon>Amoebozoa</taxon>
        <taxon>Evosea</taxon>
        <taxon>Eumycetozoa</taxon>
        <taxon>Dictyostelia</taxon>
        <taxon>Acytosteliales</taxon>
        <taxon>Cavenderiaceae</taxon>
        <taxon>Cavenderia</taxon>
    </lineage>
</organism>
<feature type="domain" description="MATH" evidence="12">
    <location>
        <begin position="293"/>
        <end position="425"/>
    </location>
</feature>
<keyword evidence="15" id="KW-1185">Reference proteome</keyword>
<evidence type="ECO:0008006" key="16">
    <source>
        <dbReference type="Google" id="ProtNLM"/>
    </source>
</evidence>
<name>F4PIB7_CACFS</name>
<dbReference type="Gene3D" id="2.60.210.10">
    <property type="entry name" value="Apoptosis, Tumor Necrosis Factor Receptor Associated Protein 2, Chain A"/>
    <property type="match status" value="1"/>
</dbReference>
<keyword evidence="11" id="KW-0812">Transmembrane</keyword>
<dbReference type="PROSITE" id="PS50144">
    <property type="entry name" value="MATH"/>
    <property type="match status" value="1"/>
</dbReference>